<name>T1KIV4_TETUR</name>
<reference evidence="1" key="2">
    <citation type="submission" date="2015-06" db="UniProtKB">
        <authorList>
            <consortium name="EnsemblMetazoa"/>
        </authorList>
    </citation>
    <scope>IDENTIFICATION</scope>
</reference>
<evidence type="ECO:0000313" key="2">
    <source>
        <dbReference type="Proteomes" id="UP000015104"/>
    </source>
</evidence>
<dbReference type="EMBL" id="CAEY01000114">
    <property type="status" value="NOT_ANNOTATED_CDS"/>
    <property type="molecule type" value="Genomic_DNA"/>
</dbReference>
<protein>
    <submittedName>
        <fullName evidence="1">Uncharacterized protein</fullName>
    </submittedName>
</protein>
<organism evidence="1 2">
    <name type="scientific">Tetranychus urticae</name>
    <name type="common">Two-spotted spider mite</name>
    <dbReference type="NCBI Taxonomy" id="32264"/>
    <lineage>
        <taxon>Eukaryota</taxon>
        <taxon>Metazoa</taxon>
        <taxon>Ecdysozoa</taxon>
        <taxon>Arthropoda</taxon>
        <taxon>Chelicerata</taxon>
        <taxon>Arachnida</taxon>
        <taxon>Acari</taxon>
        <taxon>Acariformes</taxon>
        <taxon>Trombidiformes</taxon>
        <taxon>Prostigmata</taxon>
        <taxon>Eleutherengona</taxon>
        <taxon>Raphignathae</taxon>
        <taxon>Tetranychoidea</taxon>
        <taxon>Tetranychidae</taxon>
        <taxon>Tetranychus</taxon>
    </lineage>
</organism>
<keyword evidence="2" id="KW-1185">Reference proteome</keyword>
<proteinExistence type="predicted"/>
<evidence type="ECO:0000313" key="1">
    <source>
        <dbReference type="EnsemblMetazoa" id="tetur12g02700.1"/>
    </source>
</evidence>
<dbReference type="HOGENOM" id="CLU_2457687_0_0_1"/>
<reference evidence="2" key="1">
    <citation type="submission" date="2011-08" db="EMBL/GenBank/DDBJ databases">
        <authorList>
            <person name="Rombauts S."/>
        </authorList>
    </citation>
    <scope>NUCLEOTIDE SEQUENCE</scope>
    <source>
        <strain evidence="2">London</strain>
    </source>
</reference>
<accession>T1KIV4</accession>
<dbReference type="EnsemblMetazoa" id="tetur12g02700.1">
    <property type="protein sequence ID" value="tetur12g02700.1"/>
    <property type="gene ID" value="tetur12g02700"/>
</dbReference>
<sequence>MFFQVAPFTSKLCVLPLYPLSKTVENPFHLSLSFPYHLHHNHNHPFYLCPFLYQVKKGKKVESKNSHHNPSQVYAKKENFLVLMSILIS</sequence>
<dbReference type="Proteomes" id="UP000015104">
    <property type="component" value="Unassembled WGS sequence"/>
</dbReference>
<dbReference type="AlphaFoldDB" id="T1KIV4"/>